<organism evidence="4 5">
    <name type="scientific">Streptomyces humicola</name>
    <dbReference type="NCBI Taxonomy" id="2953240"/>
    <lineage>
        <taxon>Bacteria</taxon>
        <taxon>Bacillati</taxon>
        <taxon>Actinomycetota</taxon>
        <taxon>Actinomycetes</taxon>
        <taxon>Kitasatosporales</taxon>
        <taxon>Streptomycetaceae</taxon>
        <taxon>Streptomyces</taxon>
    </lineage>
</organism>
<comment type="caution">
    <text evidence="4">The sequence shown here is derived from an EMBL/GenBank/DDBJ whole genome shotgun (WGS) entry which is preliminary data.</text>
</comment>
<feature type="region of interest" description="Disordered" evidence="1">
    <location>
        <begin position="14"/>
        <end position="50"/>
    </location>
</feature>
<name>A0ABT1Q311_9ACTN</name>
<evidence type="ECO:0000259" key="3">
    <source>
        <dbReference type="Pfam" id="PF14581"/>
    </source>
</evidence>
<reference evidence="4" key="1">
    <citation type="submission" date="2022-06" db="EMBL/GenBank/DDBJ databases">
        <title>Draft genome sequence of Streptomyces sp. RB6PN25 isolated from peat swamp forest in Thailand.</title>
        <authorList>
            <person name="Duangmal K."/>
            <person name="Klaysubun C."/>
        </authorList>
    </citation>
    <scope>NUCLEOTIDE SEQUENCE</scope>
    <source>
        <strain evidence="4">RB6PN25</strain>
    </source>
</reference>
<evidence type="ECO:0000256" key="1">
    <source>
        <dbReference type="SAM" id="MobiDB-lite"/>
    </source>
</evidence>
<feature type="region of interest" description="Disordered" evidence="1">
    <location>
        <begin position="78"/>
        <end position="97"/>
    </location>
</feature>
<protein>
    <submittedName>
        <fullName evidence="4">Enhanced serine sensitivity protein SseB</fullName>
    </submittedName>
</protein>
<evidence type="ECO:0000259" key="2">
    <source>
        <dbReference type="Pfam" id="PF07179"/>
    </source>
</evidence>
<dbReference type="Pfam" id="PF07179">
    <property type="entry name" value="SseB"/>
    <property type="match status" value="1"/>
</dbReference>
<feature type="compositionally biased region" description="Low complexity" evidence="1">
    <location>
        <begin position="19"/>
        <end position="36"/>
    </location>
</feature>
<proteinExistence type="predicted"/>
<dbReference type="InterPro" id="IPR027945">
    <property type="entry name" value="SseB_C"/>
</dbReference>
<dbReference type="RefSeq" id="WP_255923377.1">
    <property type="nucleotide sequence ID" value="NZ_JANFNG010000033.1"/>
</dbReference>
<dbReference type="Proteomes" id="UP001057702">
    <property type="component" value="Unassembled WGS sequence"/>
</dbReference>
<sequence length="292" mass="30271">MSRMNGAGEAFGAYGSHDPYLPYGPYGPRGADDSGPPAAPPGGGWPANDLEEVLSAALGDPGATPRVVEVLGRSQVWVPLPSGGPSADPSGDRTPDPSVDLPGMQLHGLPYVPVFSSEEQFRRAAPGMPYAVMPARDFARGLPPGVGMAVNPGGAVGIPLPAVAVEDLCRSGAGGGDGGPLKGGRVRLWEPDPDDEPVDFLAAAAGEFAITPVVLSARRALGSVEGERPTLFIGVELDRWQEEDRAAAMDALGRALGAESVPWAVNLLLLDVAQDPLADLMHDRISPFFSRD</sequence>
<evidence type="ECO:0000313" key="4">
    <source>
        <dbReference type="EMBL" id="MCQ4084317.1"/>
    </source>
</evidence>
<gene>
    <name evidence="4" type="ORF">NGB36_27990</name>
</gene>
<accession>A0ABT1Q311</accession>
<feature type="domain" description="SseB protein N-terminal" evidence="2">
    <location>
        <begin position="50"/>
        <end position="166"/>
    </location>
</feature>
<dbReference type="Pfam" id="PF14581">
    <property type="entry name" value="SseB_C"/>
    <property type="match status" value="1"/>
</dbReference>
<feature type="domain" description="SseB protein C-terminal" evidence="3">
    <location>
        <begin position="182"/>
        <end position="291"/>
    </location>
</feature>
<keyword evidence="5" id="KW-1185">Reference proteome</keyword>
<dbReference type="EMBL" id="JANFNG010000033">
    <property type="protein sequence ID" value="MCQ4084317.1"/>
    <property type="molecule type" value="Genomic_DNA"/>
</dbReference>
<dbReference type="InterPro" id="IPR009839">
    <property type="entry name" value="SseB_N"/>
</dbReference>
<evidence type="ECO:0000313" key="5">
    <source>
        <dbReference type="Proteomes" id="UP001057702"/>
    </source>
</evidence>